<proteinExistence type="predicted"/>
<keyword evidence="3" id="KW-1185">Reference proteome</keyword>
<accession>A0A4Y2MMF2</accession>
<comment type="caution">
    <text evidence="2">The sequence shown here is derived from an EMBL/GenBank/DDBJ whole genome shotgun (WGS) entry which is preliminary data.</text>
</comment>
<gene>
    <name evidence="2" type="ORF">AVEN_248352_1</name>
</gene>
<evidence type="ECO:0000313" key="3">
    <source>
        <dbReference type="Proteomes" id="UP000499080"/>
    </source>
</evidence>
<evidence type="ECO:0000256" key="1">
    <source>
        <dbReference type="SAM" id="MobiDB-lite"/>
    </source>
</evidence>
<organism evidence="2 3">
    <name type="scientific">Araneus ventricosus</name>
    <name type="common">Orbweaver spider</name>
    <name type="synonym">Epeira ventricosa</name>
    <dbReference type="NCBI Taxonomy" id="182803"/>
    <lineage>
        <taxon>Eukaryota</taxon>
        <taxon>Metazoa</taxon>
        <taxon>Ecdysozoa</taxon>
        <taxon>Arthropoda</taxon>
        <taxon>Chelicerata</taxon>
        <taxon>Arachnida</taxon>
        <taxon>Araneae</taxon>
        <taxon>Araneomorphae</taxon>
        <taxon>Entelegynae</taxon>
        <taxon>Araneoidea</taxon>
        <taxon>Araneidae</taxon>
        <taxon>Araneus</taxon>
    </lineage>
</organism>
<dbReference type="AlphaFoldDB" id="A0A4Y2MMF2"/>
<dbReference type="Proteomes" id="UP000499080">
    <property type="component" value="Unassembled WGS sequence"/>
</dbReference>
<feature type="region of interest" description="Disordered" evidence="1">
    <location>
        <begin position="77"/>
        <end position="96"/>
    </location>
</feature>
<evidence type="ECO:0000313" key="2">
    <source>
        <dbReference type="EMBL" id="GBN28341.1"/>
    </source>
</evidence>
<reference evidence="2 3" key="1">
    <citation type="journal article" date="2019" name="Sci. Rep.">
        <title>Orb-weaving spider Araneus ventricosus genome elucidates the spidroin gene catalogue.</title>
        <authorList>
            <person name="Kono N."/>
            <person name="Nakamura H."/>
            <person name="Ohtoshi R."/>
            <person name="Moran D.A.P."/>
            <person name="Shinohara A."/>
            <person name="Yoshida Y."/>
            <person name="Fujiwara M."/>
            <person name="Mori M."/>
            <person name="Tomita M."/>
            <person name="Arakawa K."/>
        </authorList>
    </citation>
    <scope>NUCLEOTIDE SEQUENCE [LARGE SCALE GENOMIC DNA]</scope>
</reference>
<dbReference type="EMBL" id="BGPR01007630">
    <property type="protein sequence ID" value="GBN28341.1"/>
    <property type="molecule type" value="Genomic_DNA"/>
</dbReference>
<sequence length="96" mass="10555">MNYFSVILRPPAGQITQPQSCAFYPAVDWKRSTLNRGSLSATRRWPTLHGNAPWTPLGLRKAGPSYESYVPSCVVPESSLGSSLSWKTGREDVTGK</sequence>
<protein>
    <submittedName>
        <fullName evidence="2">Uncharacterized protein</fullName>
    </submittedName>
</protein>
<name>A0A4Y2MMF2_ARAVE</name>